<dbReference type="AlphaFoldDB" id="A0A3N4PXX0"/>
<protein>
    <submittedName>
        <fullName evidence="2">Uncharacterized protein</fullName>
    </submittedName>
</protein>
<keyword evidence="1" id="KW-0472">Membrane</keyword>
<comment type="caution">
    <text evidence="2">The sequence shown here is derived from an EMBL/GenBank/DDBJ whole genome shotgun (WGS) entry which is preliminary data.</text>
</comment>
<organism evidence="2 3">
    <name type="scientific">Chitinophaga lutea</name>
    <dbReference type="NCBI Taxonomy" id="2488634"/>
    <lineage>
        <taxon>Bacteria</taxon>
        <taxon>Pseudomonadati</taxon>
        <taxon>Bacteroidota</taxon>
        <taxon>Chitinophagia</taxon>
        <taxon>Chitinophagales</taxon>
        <taxon>Chitinophagaceae</taxon>
        <taxon>Chitinophaga</taxon>
    </lineage>
</organism>
<dbReference type="OrthoDB" id="1251273at2"/>
<evidence type="ECO:0000313" key="3">
    <source>
        <dbReference type="Proteomes" id="UP000278351"/>
    </source>
</evidence>
<feature type="transmembrane region" description="Helical" evidence="1">
    <location>
        <begin position="21"/>
        <end position="41"/>
    </location>
</feature>
<feature type="transmembrane region" description="Helical" evidence="1">
    <location>
        <begin position="47"/>
        <end position="64"/>
    </location>
</feature>
<evidence type="ECO:0000256" key="1">
    <source>
        <dbReference type="SAM" id="Phobius"/>
    </source>
</evidence>
<sequence>MTHYRYFTQEGDKFHLRSNTSAAIVRSVLCLAMAAGIYFLIPPEKKIGLWGAGLFVFFALINLLRSTKKLTIDVAAKTVVHKNNALTAEATYRFDEFVQFYVLRHSYLFRFIMLDCTAFLVFGQEGREKQVPVVVGLFSARPAQNAVNEMSAIMGFEAA</sequence>
<keyword evidence="1" id="KW-0812">Transmembrane</keyword>
<name>A0A3N4PXX0_9BACT</name>
<reference evidence="2 3" key="1">
    <citation type="submission" date="2018-11" db="EMBL/GenBank/DDBJ databases">
        <title>Chitinophaga lutea sp.nov., isolate from arsenic contaminated soil.</title>
        <authorList>
            <person name="Zong Y."/>
        </authorList>
    </citation>
    <scope>NUCLEOTIDE SEQUENCE [LARGE SCALE GENOMIC DNA]</scope>
    <source>
        <strain evidence="2 3">ZY74</strain>
    </source>
</reference>
<dbReference type="EMBL" id="RPDH01000001">
    <property type="protein sequence ID" value="RPE12788.1"/>
    <property type="molecule type" value="Genomic_DNA"/>
</dbReference>
<evidence type="ECO:0000313" key="2">
    <source>
        <dbReference type="EMBL" id="RPE12788.1"/>
    </source>
</evidence>
<proteinExistence type="predicted"/>
<accession>A0A3N4PXX0</accession>
<keyword evidence="3" id="KW-1185">Reference proteome</keyword>
<keyword evidence="1" id="KW-1133">Transmembrane helix</keyword>
<gene>
    <name evidence="2" type="ORF">EGT74_04385</name>
</gene>
<dbReference type="RefSeq" id="WP_123845304.1">
    <property type="nucleotide sequence ID" value="NZ_RPDH01000001.1"/>
</dbReference>
<dbReference type="Proteomes" id="UP000278351">
    <property type="component" value="Unassembled WGS sequence"/>
</dbReference>